<comment type="similarity">
    <text evidence="1">Belongs to the CBP3 family.</text>
</comment>
<dbReference type="AlphaFoldDB" id="A0A9Q9AVK7"/>
<keyword evidence="5" id="KW-1185">Reference proteome</keyword>
<evidence type="ECO:0000256" key="2">
    <source>
        <dbReference type="SAM" id="MobiDB-lite"/>
    </source>
</evidence>
<dbReference type="InterPro" id="IPR007129">
    <property type="entry name" value="Ubiqinol_cyt_c_chaperone_CPB3"/>
</dbReference>
<protein>
    <submittedName>
        <fullName evidence="4">Ubiquinol-cytochrome c chaperone/UPF0174</fullName>
    </submittedName>
</protein>
<dbReference type="GO" id="GO:0005739">
    <property type="term" value="C:mitochondrion"/>
    <property type="evidence" value="ECO:0007669"/>
    <property type="project" value="TreeGrafter"/>
</dbReference>
<dbReference type="EMBL" id="CP099421">
    <property type="protein sequence ID" value="USW52752.1"/>
    <property type="molecule type" value="Genomic_DNA"/>
</dbReference>
<evidence type="ECO:0000256" key="1">
    <source>
        <dbReference type="ARBA" id="ARBA00006407"/>
    </source>
</evidence>
<dbReference type="InterPro" id="IPR021150">
    <property type="entry name" value="Ubiq_cyt_c_chap"/>
</dbReference>
<proteinExistence type="inferred from homology"/>
<feature type="domain" description="Ubiquinol-cytochrome c chaperone" evidence="3">
    <location>
        <begin position="151"/>
        <end position="291"/>
    </location>
</feature>
<dbReference type="PANTHER" id="PTHR12184">
    <property type="entry name" value="UBIQUINOL-CYTOCHROME C REDUCTASE COMPLEX ASSEMBLY FACTOR 1 FAMILY MEMBER"/>
    <property type="match status" value="1"/>
</dbReference>
<sequence length="332" mass="36911">MASKNACTSCLRALRQQSSLSTAKQTRIPRSFSSTPLRAVEDSAKTNPYASQPQRPPPPKDWDAHTPTTDQNPITNFAATLRSNSALRSTTEPYIAYGSTEDLFRACAAQCSYTIPSALTTPPTSPPQNASGDHLGSGTGWWLEPKSSGGLGLEVTFNSWAQVLYLHMWLLTVRLRCFPEKYVKDWHQNLLDHFFYAAEDRMATWHGMAARGVRNKNLKDLWTQWRGVQLAYDEGLIKGDAVMATAVWRNVFKADPEVDVKDLGVVVAYLYRELQRLGRLDDVSVTEGNVVFGDPRGIVEQTGLSKESVLKQAAKKAERIEDVGMPPEHQPS</sequence>
<accession>A0A9Q9AVK7</accession>
<dbReference type="PANTHER" id="PTHR12184:SF1">
    <property type="entry name" value="UBIQUINOL-CYTOCHROME-C REDUCTASE COMPLEX ASSEMBLY FACTOR 1"/>
    <property type="match status" value="1"/>
</dbReference>
<name>A0A9Q9AVK7_9PEZI</name>
<feature type="region of interest" description="Disordered" evidence="2">
    <location>
        <begin position="17"/>
        <end position="74"/>
    </location>
</feature>
<dbReference type="Pfam" id="PF03981">
    <property type="entry name" value="Ubiq_cyt_C_chap"/>
    <property type="match status" value="1"/>
</dbReference>
<evidence type="ECO:0000259" key="3">
    <source>
        <dbReference type="Pfam" id="PF03981"/>
    </source>
</evidence>
<dbReference type="GO" id="GO:0034551">
    <property type="term" value="P:mitochondrial respiratory chain complex III assembly"/>
    <property type="evidence" value="ECO:0007669"/>
    <property type="project" value="TreeGrafter"/>
</dbReference>
<reference evidence="4" key="1">
    <citation type="submission" date="2022-06" db="EMBL/GenBank/DDBJ databases">
        <title>Complete genome sequences of two strains of the flax pathogen Septoria linicola.</title>
        <authorList>
            <person name="Lapalu N."/>
            <person name="Simon A."/>
            <person name="Demenou B."/>
            <person name="Paumier D."/>
            <person name="Guillot M.-P."/>
            <person name="Gout L."/>
            <person name="Valade R."/>
        </authorList>
    </citation>
    <scope>NUCLEOTIDE SEQUENCE</scope>
    <source>
        <strain evidence="4">SE15195</strain>
    </source>
</reference>
<evidence type="ECO:0000313" key="5">
    <source>
        <dbReference type="Proteomes" id="UP001056384"/>
    </source>
</evidence>
<organism evidence="4 5">
    <name type="scientific">Septoria linicola</name>
    <dbReference type="NCBI Taxonomy" id="215465"/>
    <lineage>
        <taxon>Eukaryota</taxon>
        <taxon>Fungi</taxon>
        <taxon>Dikarya</taxon>
        <taxon>Ascomycota</taxon>
        <taxon>Pezizomycotina</taxon>
        <taxon>Dothideomycetes</taxon>
        <taxon>Dothideomycetidae</taxon>
        <taxon>Mycosphaerellales</taxon>
        <taxon>Mycosphaerellaceae</taxon>
        <taxon>Septoria</taxon>
    </lineage>
</organism>
<gene>
    <name evidence="4" type="ORF">Slin15195_G060710</name>
</gene>
<evidence type="ECO:0000313" key="4">
    <source>
        <dbReference type="EMBL" id="USW52752.1"/>
    </source>
</evidence>
<dbReference type="Proteomes" id="UP001056384">
    <property type="component" value="Chromosome 4"/>
</dbReference>